<dbReference type="Proteomes" id="UP000762676">
    <property type="component" value="Unassembled WGS sequence"/>
</dbReference>
<feature type="compositionally biased region" description="Polar residues" evidence="2">
    <location>
        <begin position="1449"/>
        <end position="1461"/>
    </location>
</feature>
<reference evidence="4 5" key="1">
    <citation type="journal article" date="2021" name="Elife">
        <title>Chloroplast acquisition without the gene transfer in kleptoplastic sea slugs, Plakobranchus ocellatus.</title>
        <authorList>
            <person name="Maeda T."/>
            <person name="Takahashi S."/>
            <person name="Yoshida T."/>
            <person name="Shimamura S."/>
            <person name="Takaki Y."/>
            <person name="Nagai Y."/>
            <person name="Toyoda A."/>
            <person name="Suzuki Y."/>
            <person name="Arimoto A."/>
            <person name="Ishii H."/>
            <person name="Satoh N."/>
            <person name="Nishiyama T."/>
            <person name="Hasebe M."/>
            <person name="Maruyama T."/>
            <person name="Minagawa J."/>
            <person name="Obokata J."/>
            <person name="Shigenobu S."/>
        </authorList>
    </citation>
    <scope>NUCLEOTIDE SEQUENCE [LARGE SCALE GENOMIC DNA]</scope>
</reference>
<keyword evidence="1" id="KW-0853">WD repeat</keyword>
<feature type="region of interest" description="Disordered" evidence="2">
    <location>
        <begin position="2207"/>
        <end position="2253"/>
    </location>
</feature>
<dbReference type="InterPro" id="IPR015943">
    <property type="entry name" value="WD40/YVTN_repeat-like_dom_sf"/>
</dbReference>
<dbReference type="Pfam" id="PF00400">
    <property type="entry name" value="WD40"/>
    <property type="match status" value="1"/>
</dbReference>
<dbReference type="PANTHER" id="PTHR13950:SF9">
    <property type="entry name" value="RABCONNECTIN-3A"/>
    <property type="match status" value="1"/>
</dbReference>
<feature type="compositionally biased region" description="Acidic residues" evidence="2">
    <location>
        <begin position="449"/>
        <end position="463"/>
    </location>
</feature>
<dbReference type="PROSITE" id="PS50082">
    <property type="entry name" value="WD_REPEATS_2"/>
    <property type="match status" value="1"/>
</dbReference>
<feature type="compositionally biased region" description="Basic and acidic residues" evidence="2">
    <location>
        <begin position="473"/>
        <end position="484"/>
    </location>
</feature>
<accession>A0AAV4I9W6</accession>
<evidence type="ECO:0000256" key="2">
    <source>
        <dbReference type="SAM" id="MobiDB-lite"/>
    </source>
</evidence>
<feature type="compositionally biased region" description="Low complexity" evidence="2">
    <location>
        <begin position="713"/>
        <end position="726"/>
    </location>
</feature>
<protein>
    <submittedName>
        <fullName evidence="4">DmX-like protein 2</fullName>
    </submittedName>
</protein>
<gene>
    <name evidence="4" type="ORF">ElyMa_004720200</name>
</gene>
<dbReference type="Pfam" id="PF12234">
    <property type="entry name" value="Rav1p_C"/>
    <property type="match status" value="1"/>
</dbReference>
<feature type="region of interest" description="Disordered" evidence="2">
    <location>
        <begin position="2707"/>
        <end position="2755"/>
    </location>
</feature>
<dbReference type="GO" id="GO:0007035">
    <property type="term" value="P:vacuolar acidification"/>
    <property type="evidence" value="ECO:0007669"/>
    <property type="project" value="TreeGrafter"/>
</dbReference>
<evidence type="ECO:0000313" key="5">
    <source>
        <dbReference type="Proteomes" id="UP000762676"/>
    </source>
</evidence>
<evidence type="ECO:0000259" key="3">
    <source>
        <dbReference type="Pfam" id="PF12234"/>
    </source>
</evidence>
<dbReference type="EMBL" id="BMAT01009483">
    <property type="protein sequence ID" value="GFS07033.1"/>
    <property type="molecule type" value="Genomic_DNA"/>
</dbReference>
<proteinExistence type="predicted"/>
<feature type="region of interest" description="Disordered" evidence="2">
    <location>
        <begin position="1449"/>
        <end position="1481"/>
    </location>
</feature>
<feature type="compositionally biased region" description="Low complexity" evidence="2">
    <location>
        <begin position="1652"/>
        <end position="1666"/>
    </location>
</feature>
<dbReference type="PANTHER" id="PTHR13950">
    <property type="entry name" value="RABCONNECTIN-RELATED"/>
    <property type="match status" value="1"/>
</dbReference>
<dbReference type="InterPro" id="IPR036322">
    <property type="entry name" value="WD40_repeat_dom_sf"/>
</dbReference>
<dbReference type="GO" id="GO:0043291">
    <property type="term" value="C:RAVE complex"/>
    <property type="evidence" value="ECO:0007669"/>
    <property type="project" value="TreeGrafter"/>
</dbReference>
<dbReference type="SMART" id="SM00320">
    <property type="entry name" value="WD40"/>
    <property type="match status" value="11"/>
</dbReference>
<feature type="compositionally biased region" description="Polar residues" evidence="2">
    <location>
        <begin position="1469"/>
        <end position="1481"/>
    </location>
</feature>
<feature type="region of interest" description="Disordered" evidence="2">
    <location>
        <begin position="708"/>
        <end position="745"/>
    </location>
</feature>
<feature type="compositionally biased region" description="Acidic residues" evidence="2">
    <location>
        <begin position="2207"/>
        <end position="2223"/>
    </location>
</feature>
<feature type="region of interest" description="Disordered" evidence="2">
    <location>
        <begin position="2329"/>
        <end position="2353"/>
    </location>
</feature>
<sequence length="3283" mass="364880">MRVTHRYDHHIVIQAYASGCDIVILASNFQRVVNIPGVLRGSIKVSCVDCSTDTGKIAASFARKIHIFEPTPSSTQSSHKLDYRWFPTAELNADCFIRCLSWNVEGSRLLTGGEIIQMWEFSNQPAPTAAPQSPTHKVQFHLGAAGGEEDDPVTQRLVHAIADPDHITDQQQTDLGAWECVWKIKPASPVTHLKYSPDSFVFASLGKDERLVKIWYEDQKVSQGLMRHDSVLSPKKSSVHYSFIYISHPRAVKGFEWRQTSKYMPRGSVANMLGTSCEDNVCRIFVETILPDAGLVDLEQFDPAMSLDPKYHTQRHKKRFVHRLKTIRQAIHKRRKFPKSGGENLTNGQPMKTSSSVHDFHKFAIHHNGVSPVLHFHLACSINPETDIPLLPISAHKDDKLTNFRLHWMNNKDMEFTMEAERLLQDLHQRLLAEEASVGVHTSNRSHSDDEEEDEDEDYDSEEGSQTRRKNMSPHEKIRMRQNGERASLSSGEDQDKEDEAEHPPEFPIHLLQTGILDRLDRKIDALLLDWHSSPDYVFSIHPVDGSFLVWLIDHLDESTPFTFHQAQASFSSRLPKAFPIPDARSMASNIIMYCNYDRSDARLAMQLNETLRSGDVPSSGGDGRSNLYNPANNKVKELLLPDVLVPSIHMVTKHTNGTLNQWQVRFAERTKFQNIVSVSHVDRACGHRFRTNSAACHPVLPLMLTTSHHNLPPSDSATPSTSTDPFSLNVEEDRTSGSETPDVEQVGPNFCSELILWQVMPVGPLSASGGIVELCRINNCNQSAFTNVAWVPTLLPSTSLGAFSNSPSALFVASDGQCLRLYQAVIDARSLLLEKTHKASSNVSTSSTSSYHEISTPVQRHPAELFNIISLQSSARPGCVLELDAISDGCQDWRNVQLLHVYQEQLITGKESGGESEAVVDLSGQSTFDENFYLVVVEKNPDKGCILHMWKITIDSKPSKESYVNGDSSNWEHCESMVDSYDDELSPQGLNLKPECPKHFAPGQIMVMSVRTIKVLTQTLSLPEGVEVISAAPAGGHLSSASIYPACFAPYQFVTACSDGEIRFWSCNISCVKEHLQETSVCSVTSYEFTMDEGGDASSHHQMHVKKENQLQNMQYSWAEWVRPSSVDDKASSVSLKGQPIAVSCAYSGRIAVAYRSGPVRSQPEHPDEKFVNLRVLILECESTGGSEWVQEDTIELNNIKIPDPKHEIDLCMLQGYESLQAQPSEASEETFASAETAAAFMTRTKSVPSLSTVQSVKKSISEAGNRKGLLCQKCLVQLDWVATEDGSHLLTVGVGSKVLIYGQVSNEIANSLKALRGENSERTQEDKRSAFASSKLMTMNKSMVTEEFQEEIKWMRLKGIELSTADGLPPLPMHINWVRAGVLVVGMDNEMQVFSQWRSNSDDAEIIEDEATIDKRNLTEANLVTAASSLNLCNNFKSKTNFKSSMSLSNLRSGGMQTTSKKETLKRSNQTSASSKASVARSDSLSSLPMLYDSGLFDAARFANPVLPQYHPKLLTELLNCGKIRRVKAILAHLVRCISTSDGVQTISPEDYADSLGKASRPRSVSMHNDSDPLMREASSIHYVEIKSIPPLPLYALIAADKETTSLPSEMKNTAHQANKEPDYSDLLDTNVHKVDDDLDEQLFSTSADSTGSLSRRGRLPSGSNRTAPVDPYHFNPSQADVLREYLFKLNLPGLSGNDQFHLAALAEVMGSTTLGLGENAGENHQTEQQGSVDECGLRFLLALRQHQCLVKTLPPFKRQALIEAGIRTSYIVWGFHSESSEVLLQAIPCVKADEPVWDELKVYGVGWWLNNMMQLKTLILKVANTAFKKSKKPMDAALYYLAMKKKTIVKSLFKTVHDSKMESFFAQDFEKEDNQRIAMKNAYHLLSKGQYQHAVALFFLAGRIDMAVNVILDKLEDLQLAIVLCRLYDGESMLPDSVKRLFYENILGLDASGENYEAKKAHPDPFLRSMALWQLKDYQSSLQTLLERNVGKAHTPDEKADRMLQLPRVFNFYNYLRIHPLITRLRLASSSQQRREKLITGFTHSNTLVSEGISTLDQVTPSERRLFFAAAHAHFQNGCPVVAIEVMRKLPKSALLVEEDLQQMEYFAKRRRKSMQEINKTTGTLDDAFSLQGSIDATSTPTAVKNSNKAADLFNSGFGSSDSFNNKAGSIDWGKPLTAATSIDWGAPSRVSFADDLDLELDLGLGDSDEEDDGGENEDGIEIKSDSSASATQGARENNAAEKDEEDKERAEAKHIDIMAQQYKFIACLKVIMEELGNLATGFEVDGGQLRHQLYIWLEKEVEVLSVLCDYGNMPDSAMQPANEGAVLEDGDDEESQSRQQSASTRSVTKASLHEVIKAEKQDLQSKVARMARRKAWLRANQHLLRTLASYCILQGSGGGGLASVSMELLLLLQELQQERPQQQLLSPLPFPTTLPLLSATITNSRSVIADPIQYLQGSIQDLLQSVVEMPLPPSAQTDIGLVSTIRDLSVALSSCIYQSLCDSDSFNVEVTDVGIDGFINPEFSYPSSHLMAGVRRSRHHSAGGGDGTVNTPPAKWPGVASLKVLLAREKDDDSPRINIMLTEALISVYMSLLISGLSMYDSQMLYRLVANKLDTQTWNALFGGGNKMAIKTEKNPMRMTNQDDVSKHRMMFNMRVMSSGGPGQIKHSSETFKETFVPPEISMVNYLMTKPFVPSAETLLDYDSDDSFASEDDNSSDEDEYDDDDDDIITEKKITRPTSLSKSKANVEHSDPGSYSWCIIRYAVVKSVISNFSTFLPQIGIELTELPNASPLLHAVMKVLDQWLEVLQSRLDLFGGAPSNYIPGLMIDVATGQPLSKLQALFLTENTPFLCARSTLPIKRLWFHLLKQEPLRDIFMRYVYKKRQEPDESMMGSVRTTSSGFEQPVKDPMKIVHKEQDIITAFAINQANSNLMVLSTQKEVVELDVGYLLKPPVWLEDDNEYDIEMLRTPNPGPEAPEFLVVQTPMDTVQPSSVSSLSPSSQYNNHIGGSQYMPSPSPSLMSVQTGRGSSVILRRSVLGVRRIGSHPVLPHYMTGGADGAVRLWEWGHGHPLTTLRQAGSFPKVTKVLFNAQGNKCCVSDVEGSICLWQVGLGSAFNKPIMSFQCHNKTTSDFQFVGSSSMLATAGQSSENRNVCLWDTLLPLRSSLVHGIFDLRQRKLKHTFQAHEGPIKSLTLDPDEDYFVTGSAEGDIKVWGLKIHQLIFSFPGEHSKTTFFKNVGSTSGVAQLHVGPLNHLYSCGVDGSMKLRQLPERELVVHHWA</sequence>
<dbReference type="PROSITE" id="PS50294">
    <property type="entry name" value="WD_REPEATS_REGION"/>
    <property type="match status" value="1"/>
</dbReference>
<feature type="region of interest" description="Disordered" evidence="2">
    <location>
        <begin position="438"/>
        <end position="508"/>
    </location>
</feature>
<feature type="repeat" description="WD" evidence="1">
    <location>
        <begin position="3186"/>
        <end position="3227"/>
    </location>
</feature>
<feature type="region of interest" description="Disordered" evidence="2">
    <location>
        <begin position="1646"/>
        <end position="1675"/>
    </location>
</feature>
<keyword evidence="5" id="KW-1185">Reference proteome</keyword>
<evidence type="ECO:0000313" key="4">
    <source>
        <dbReference type="EMBL" id="GFS07033.1"/>
    </source>
</evidence>
<comment type="caution">
    <text evidence="4">The sequence shown here is derived from an EMBL/GenBank/DDBJ whole genome shotgun (WGS) entry which is preliminary data.</text>
</comment>
<dbReference type="Gene3D" id="2.130.10.10">
    <property type="entry name" value="YVTN repeat-like/Quinoprotein amine dehydrogenase"/>
    <property type="match status" value="3"/>
</dbReference>
<dbReference type="InterPro" id="IPR022033">
    <property type="entry name" value="Rav1p_C"/>
</dbReference>
<name>A0AAV4I9W6_9GAST</name>
<dbReference type="InterPro" id="IPR052208">
    <property type="entry name" value="DmX-like/RAVE_component"/>
</dbReference>
<feature type="domain" description="RAVE complex protein Rav1 C-terminal" evidence="3">
    <location>
        <begin position="1661"/>
        <end position="1999"/>
    </location>
</feature>
<evidence type="ECO:0000256" key="1">
    <source>
        <dbReference type="PROSITE-ProRule" id="PRU00221"/>
    </source>
</evidence>
<feature type="compositionally biased region" description="Acidic residues" evidence="2">
    <location>
        <begin position="2707"/>
        <end position="2732"/>
    </location>
</feature>
<organism evidence="4 5">
    <name type="scientific">Elysia marginata</name>
    <dbReference type="NCBI Taxonomy" id="1093978"/>
    <lineage>
        <taxon>Eukaryota</taxon>
        <taxon>Metazoa</taxon>
        <taxon>Spiralia</taxon>
        <taxon>Lophotrochozoa</taxon>
        <taxon>Mollusca</taxon>
        <taxon>Gastropoda</taxon>
        <taxon>Heterobranchia</taxon>
        <taxon>Euthyneura</taxon>
        <taxon>Panpulmonata</taxon>
        <taxon>Sacoglossa</taxon>
        <taxon>Placobranchoidea</taxon>
        <taxon>Plakobranchidae</taxon>
        <taxon>Elysia</taxon>
    </lineage>
</organism>
<dbReference type="InterPro" id="IPR001680">
    <property type="entry name" value="WD40_rpt"/>
</dbReference>
<dbReference type="SUPFAM" id="SSF50978">
    <property type="entry name" value="WD40 repeat-like"/>
    <property type="match status" value="2"/>
</dbReference>